<comment type="caution">
    <text evidence="2">The sequence shown here is derived from an EMBL/GenBank/DDBJ whole genome shotgun (WGS) entry which is preliminary data.</text>
</comment>
<dbReference type="Proteomes" id="UP000657385">
    <property type="component" value="Unassembled WGS sequence"/>
</dbReference>
<accession>A0A931B231</accession>
<dbReference type="AlphaFoldDB" id="A0A931B231"/>
<dbReference type="EMBL" id="JADPRT010000004">
    <property type="protein sequence ID" value="MBF9068833.1"/>
    <property type="molecule type" value="Genomic_DNA"/>
</dbReference>
<protein>
    <submittedName>
        <fullName evidence="2">Uncharacterized protein</fullName>
    </submittedName>
</protein>
<feature type="compositionally biased region" description="Basic and acidic residues" evidence="1">
    <location>
        <begin position="1"/>
        <end position="15"/>
    </location>
</feature>
<name>A0A931B231_9ACTN</name>
<dbReference type="RefSeq" id="WP_196193976.1">
    <property type="nucleotide sequence ID" value="NZ_JADPRT010000004.1"/>
</dbReference>
<gene>
    <name evidence="2" type="ORF">I2501_12450</name>
</gene>
<reference evidence="2" key="1">
    <citation type="submission" date="2020-11" db="EMBL/GenBank/DDBJ databases">
        <title>Isolation and identification of active actinomycetes.</title>
        <authorList>
            <person name="Yu B."/>
        </authorList>
    </citation>
    <scope>NUCLEOTIDE SEQUENCE</scope>
    <source>
        <strain evidence="2">NEAU-YB345</strain>
    </source>
</reference>
<keyword evidence="3" id="KW-1185">Reference proteome</keyword>
<evidence type="ECO:0000313" key="2">
    <source>
        <dbReference type="EMBL" id="MBF9068833.1"/>
    </source>
</evidence>
<evidence type="ECO:0000256" key="1">
    <source>
        <dbReference type="SAM" id="MobiDB-lite"/>
    </source>
</evidence>
<feature type="region of interest" description="Disordered" evidence="1">
    <location>
        <begin position="1"/>
        <end position="22"/>
    </location>
</feature>
<evidence type="ECO:0000313" key="3">
    <source>
        <dbReference type="Proteomes" id="UP000657385"/>
    </source>
</evidence>
<organism evidence="2 3">
    <name type="scientific">Streptacidiphilus fuscans</name>
    <dbReference type="NCBI Taxonomy" id="2789292"/>
    <lineage>
        <taxon>Bacteria</taxon>
        <taxon>Bacillati</taxon>
        <taxon>Actinomycetota</taxon>
        <taxon>Actinomycetes</taxon>
        <taxon>Kitasatosporales</taxon>
        <taxon>Streptomycetaceae</taxon>
        <taxon>Streptacidiphilus</taxon>
    </lineage>
</organism>
<proteinExistence type="predicted"/>
<sequence length="58" mass="6577">MGDEQPEQRDARTDEEFTEEGGDPACWLNRLCPQCDAVPDDPKDATCWRCGAELHPRD</sequence>